<evidence type="ECO:0000256" key="2">
    <source>
        <dbReference type="ARBA" id="ARBA00009712"/>
    </source>
</evidence>
<reference evidence="13" key="2">
    <citation type="journal article" date="2007" name="PLoS Biol.">
        <title>Survey sequencing and comparative analysis of the elephant shark (Callorhinchus milii) genome.</title>
        <authorList>
            <person name="Venkatesh B."/>
            <person name="Kirkness E.F."/>
            <person name="Loh Y.H."/>
            <person name="Halpern A.L."/>
            <person name="Lee A.P."/>
            <person name="Johnson J."/>
            <person name="Dandona N."/>
            <person name="Viswanathan L.D."/>
            <person name="Tay A."/>
            <person name="Venter J.C."/>
            <person name="Strausberg R.L."/>
            <person name="Brenner S."/>
        </authorList>
    </citation>
    <scope>NUCLEOTIDE SEQUENCE [LARGE SCALE GENOMIC DNA]</scope>
</reference>
<dbReference type="Proteomes" id="UP000314986">
    <property type="component" value="Unassembled WGS sequence"/>
</dbReference>
<reference evidence="13" key="1">
    <citation type="journal article" date="2006" name="Science">
        <title>Ancient noncoding elements conserved in the human genome.</title>
        <authorList>
            <person name="Venkatesh B."/>
            <person name="Kirkness E.F."/>
            <person name="Loh Y.H."/>
            <person name="Halpern A.L."/>
            <person name="Lee A.P."/>
            <person name="Johnson J."/>
            <person name="Dandona N."/>
            <person name="Viswanathan L.D."/>
            <person name="Tay A."/>
            <person name="Venter J.C."/>
            <person name="Strausberg R.L."/>
            <person name="Brenner S."/>
        </authorList>
    </citation>
    <scope>NUCLEOTIDE SEQUENCE [LARGE SCALE GENOMIC DNA]</scope>
</reference>
<dbReference type="Ensembl" id="ENSCMIT00000002223.1">
    <property type="protein sequence ID" value="ENSCMIP00000002142.1"/>
    <property type="gene ID" value="ENSCMIG00000001174.1"/>
</dbReference>
<evidence type="ECO:0000256" key="7">
    <source>
        <dbReference type="ARBA" id="ARBA00040889"/>
    </source>
</evidence>
<dbReference type="InterPro" id="IPR001273">
    <property type="entry name" value="ArAA_hydroxylase"/>
</dbReference>
<evidence type="ECO:0000256" key="3">
    <source>
        <dbReference type="ARBA" id="ARBA00022723"/>
    </source>
</evidence>
<dbReference type="SUPFAM" id="SSF55021">
    <property type="entry name" value="ACT-like"/>
    <property type="match status" value="1"/>
</dbReference>
<dbReference type="GO" id="GO:0043005">
    <property type="term" value="C:neuron projection"/>
    <property type="evidence" value="ECO:0007669"/>
    <property type="project" value="TreeGrafter"/>
</dbReference>
<dbReference type="InterPro" id="IPR019774">
    <property type="entry name" value="Aromatic-AA_hydroxylase_C"/>
</dbReference>
<dbReference type="InterPro" id="IPR036951">
    <property type="entry name" value="ArAA_hydroxylase_sf"/>
</dbReference>
<protein>
    <recommendedName>
        <fullName evidence="7">Tryptophan 5-hydroxylase 2</fullName>
    </recommendedName>
    <alternativeName>
        <fullName evidence="8">Tryptophan 5-monooxygenase 2</fullName>
    </alternativeName>
</protein>
<keyword evidence="6" id="KW-0503">Monooxygenase</keyword>
<dbReference type="InterPro" id="IPR002912">
    <property type="entry name" value="ACT_dom"/>
</dbReference>
<accession>A0A4W3GGR3</accession>
<evidence type="ECO:0000256" key="5">
    <source>
        <dbReference type="ARBA" id="ARBA00023004"/>
    </source>
</evidence>
<dbReference type="Pfam" id="PF01842">
    <property type="entry name" value="ACT"/>
    <property type="match status" value="1"/>
</dbReference>
<proteinExistence type="inferred from homology"/>
<evidence type="ECO:0000313" key="12">
    <source>
        <dbReference type="Ensembl" id="ENSCMIP00000002142.1"/>
    </source>
</evidence>
<dbReference type="GO" id="GO:0004510">
    <property type="term" value="F:tryptophan 5-monooxygenase activity"/>
    <property type="evidence" value="ECO:0007669"/>
    <property type="project" value="TreeGrafter"/>
</dbReference>
<feature type="domain" description="ACT" evidence="11">
    <location>
        <begin position="30"/>
        <end position="107"/>
    </location>
</feature>
<evidence type="ECO:0000313" key="13">
    <source>
        <dbReference type="Proteomes" id="UP000314986"/>
    </source>
</evidence>
<dbReference type="GO" id="GO:0005506">
    <property type="term" value="F:iron ion binding"/>
    <property type="evidence" value="ECO:0007669"/>
    <property type="project" value="InterPro"/>
</dbReference>
<evidence type="ECO:0000256" key="8">
    <source>
        <dbReference type="ARBA" id="ARBA00042662"/>
    </source>
</evidence>
<dbReference type="PROSITE" id="PS51410">
    <property type="entry name" value="BH4_AAA_HYDROXYL_2"/>
    <property type="match status" value="1"/>
</dbReference>
<feature type="domain" description="Biopterin-dependent aromatic amino acid hydroxylase family profile" evidence="10">
    <location>
        <begin position="98"/>
        <end position="205"/>
    </location>
</feature>
<evidence type="ECO:0000256" key="4">
    <source>
        <dbReference type="ARBA" id="ARBA00023002"/>
    </source>
</evidence>
<dbReference type="InterPro" id="IPR045865">
    <property type="entry name" value="ACT-like_dom_sf"/>
</dbReference>
<reference evidence="12" key="5">
    <citation type="submission" date="2025-09" db="UniProtKB">
        <authorList>
            <consortium name="Ensembl"/>
        </authorList>
    </citation>
    <scope>IDENTIFICATION</scope>
</reference>
<dbReference type="InterPro" id="IPR036329">
    <property type="entry name" value="Aro-AA_hydroxylase_C_sf"/>
</dbReference>
<dbReference type="PANTHER" id="PTHR11473">
    <property type="entry name" value="AROMATIC AMINO ACID HYDROXYLASE"/>
    <property type="match status" value="1"/>
</dbReference>
<evidence type="ECO:0000256" key="6">
    <source>
        <dbReference type="ARBA" id="ARBA00023033"/>
    </source>
</evidence>
<dbReference type="PANTHER" id="PTHR11473:SF16">
    <property type="entry name" value="TRYPTOPHAN 5-HYDROXYLASE 2"/>
    <property type="match status" value="1"/>
</dbReference>
<evidence type="ECO:0000256" key="9">
    <source>
        <dbReference type="ARBA" id="ARBA00062416"/>
    </source>
</evidence>
<dbReference type="Pfam" id="PF00351">
    <property type="entry name" value="Biopterin_H"/>
    <property type="match status" value="1"/>
</dbReference>
<comment type="cofactor">
    <cofactor evidence="1">
        <name>Fe(2+)</name>
        <dbReference type="ChEBI" id="CHEBI:29033"/>
    </cofactor>
</comment>
<keyword evidence="4" id="KW-0560">Oxidoreductase</keyword>
<sequence>MKAYSSKCEEKKVNKENCRSETFSEGARTTIVFALKNEVGGLVRALKIFQEKNINLVHIESRKSRKRDSEIEIFVDCISTKEEFSELIQLLKAQTTVISLKPPVCRPDGVPWFPRKIAELDKTSRRVLMYGSELDADHPGFKDNVYRRRRKYFVDVAMNYKYKTSGWIPVSKRLFSRISFSSFPLHSICTAQLRSLLHTRTRHLP</sequence>
<dbReference type="AlphaFoldDB" id="A0A4W3GGR3"/>
<evidence type="ECO:0000259" key="10">
    <source>
        <dbReference type="PROSITE" id="PS51410"/>
    </source>
</evidence>
<organism evidence="12 13">
    <name type="scientific">Callorhinchus milii</name>
    <name type="common">Ghost shark</name>
    <dbReference type="NCBI Taxonomy" id="7868"/>
    <lineage>
        <taxon>Eukaryota</taxon>
        <taxon>Metazoa</taxon>
        <taxon>Chordata</taxon>
        <taxon>Craniata</taxon>
        <taxon>Vertebrata</taxon>
        <taxon>Chondrichthyes</taxon>
        <taxon>Holocephali</taxon>
        <taxon>Chimaeriformes</taxon>
        <taxon>Callorhinchidae</taxon>
        <taxon>Callorhinchus</taxon>
    </lineage>
</organism>
<dbReference type="GeneTree" id="ENSGT00950000182885"/>
<gene>
    <name evidence="12" type="primary">LOC103185330</name>
</gene>
<dbReference type="SUPFAM" id="SSF56534">
    <property type="entry name" value="Aromatic aminoacid monoxygenases, catalytic and oligomerization domains"/>
    <property type="match status" value="1"/>
</dbReference>
<comment type="subunit">
    <text evidence="9">Interacts with DNAJC12.</text>
</comment>
<reference evidence="13" key="3">
    <citation type="journal article" date="2014" name="Nature">
        <title>Elephant shark genome provides unique insights into gnathostome evolution.</title>
        <authorList>
            <consortium name="International Elephant Shark Genome Sequencing Consortium"/>
            <person name="Venkatesh B."/>
            <person name="Lee A.P."/>
            <person name="Ravi V."/>
            <person name="Maurya A.K."/>
            <person name="Lian M.M."/>
            <person name="Swann J.B."/>
            <person name="Ohta Y."/>
            <person name="Flajnik M.F."/>
            <person name="Sutoh Y."/>
            <person name="Kasahara M."/>
            <person name="Hoon S."/>
            <person name="Gangu V."/>
            <person name="Roy S.W."/>
            <person name="Irimia M."/>
            <person name="Korzh V."/>
            <person name="Kondrychyn I."/>
            <person name="Lim Z.W."/>
            <person name="Tay B.H."/>
            <person name="Tohari S."/>
            <person name="Kong K.W."/>
            <person name="Ho S."/>
            <person name="Lorente-Galdos B."/>
            <person name="Quilez J."/>
            <person name="Marques-Bonet T."/>
            <person name="Raney B.J."/>
            <person name="Ingham P.W."/>
            <person name="Tay A."/>
            <person name="Hillier L.W."/>
            <person name="Minx P."/>
            <person name="Boehm T."/>
            <person name="Wilson R.K."/>
            <person name="Brenner S."/>
            <person name="Warren W.C."/>
        </authorList>
    </citation>
    <scope>NUCLEOTIDE SEQUENCE [LARGE SCALE GENOMIC DNA]</scope>
</reference>
<name>A0A4W3GGR3_CALMI</name>
<evidence type="ECO:0000259" key="11">
    <source>
        <dbReference type="PROSITE" id="PS51671"/>
    </source>
</evidence>
<dbReference type="Gene3D" id="1.10.800.10">
    <property type="entry name" value="Aromatic amino acid hydroxylase"/>
    <property type="match status" value="1"/>
</dbReference>
<reference evidence="12" key="4">
    <citation type="submission" date="2025-08" db="UniProtKB">
        <authorList>
            <consortium name="Ensembl"/>
        </authorList>
    </citation>
    <scope>IDENTIFICATION</scope>
</reference>
<comment type="similarity">
    <text evidence="2">Belongs to the biopterin-dependent aromatic amino acid hydroxylase family.</text>
</comment>
<dbReference type="PROSITE" id="PS51671">
    <property type="entry name" value="ACT"/>
    <property type="match status" value="1"/>
</dbReference>
<keyword evidence="13" id="KW-1185">Reference proteome</keyword>
<keyword evidence="3" id="KW-0479">Metal-binding</keyword>
<keyword evidence="5" id="KW-0408">Iron</keyword>
<dbReference type="GO" id="GO:0009072">
    <property type="term" value="P:aromatic amino acid metabolic process"/>
    <property type="evidence" value="ECO:0007669"/>
    <property type="project" value="InterPro"/>
</dbReference>
<evidence type="ECO:0000256" key="1">
    <source>
        <dbReference type="ARBA" id="ARBA00001954"/>
    </source>
</evidence>